<evidence type="ECO:0000313" key="2">
    <source>
        <dbReference type="EMBL" id="TGO86640.1"/>
    </source>
</evidence>
<keyword evidence="3" id="KW-1185">Reference proteome</keyword>
<gene>
    <name evidence="2" type="ORF">BPOR_0287g00040</name>
</gene>
<dbReference type="AlphaFoldDB" id="A0A4Z1KME2"/>
<evidence type="ECO:0000313" key="3">
    <source>
        <dbReference type="Proteomes" id="UP000297280"/>
    </source>
</evidence>
<accession>A0A4Z1KME2</accession>
<name>A0A4Z1KME2_9HELO</name>
<proteinExistence type="predicted"/>
<protein>
    <submittedName>
        <fullName evidence="2">Uncharacterized protein</fullName>
    </submittedName>
</protein>
<dbReference type="EMBL" id="PQXO01000286">
    <property type="protein sequence ID" value="TGO86640.1"/>
    <property type="molecule type" value="Genomic_DNA"/>
</dbReference>
<organism evidence="2 3">
    <name type="scientific">Botrytis porri</name>
    <dbReference type="NCBI Taxonomy" id="87229"/>
    <lineage>
        <taxon>Eukaryota</taxon>
        <taxon>Fungi</taxon>
        <taxon>Dikarya</taxon>
        <taxon>Ascomycota</taxon>
        <taxon>Pezizomycotina</taxon>
        <taxon>Leotiomycetes</taxon>
        <taxon>Helotiales</taxon>
        <taxon>Sclerotiniaceae</taxon>
        <taxon>Botrytis</taxon>
    </lineage>
</organism>
<dbReference type="Proteomes" id="UP000297280">
    <property type="component" value="Unassembled WGS sequence"/>
</dbReference>
<feature type="region of interest" description="Disordered" evidence="1">
    <location>
        <begin position="1"/>
        <end position="21"/>
    </location>
</feature>
<sequence>MVSVSFGHGADGEPDEFVRTPELPADGRRKVAGGLVGVEPGDVCCLSLRATCEYDEEDAVYVGGDLLDVVVSDGAVGNPESLFDVQVVVAFALVVEVLVECVPGMFGGGEYLVEHQTVLGFDLGPEFPVAVYGPGHWGCGEWEREVK</sequence>
<evidence type="ECO:0000256" key="1">
    <source>
        <dbReference type="SAM" id="MobiDB-lite"/>
    </source>
</evidence>
<comment type="caution">
    <text evidence="2">The sequence shown here is derived from an EMBL/GenBank/DDBJ whole genome shotgun (WGS) entry which is preliminary data.</text>
</comment>
<reference evidence="2 3" key="1">
    <citation type="submission" date="2017-12" db="EMBL/GenBank/DDBJ databases">
        <title>Comparative genomics of Botrytis spp.</title>
        <authorList>
            <person name="Valero-Jimenez C.A."/>
            <person name="Tapia P."/>
            <person name="Veloso J."/>
            <person name="Silva-Moreno E."/>
            <person name="Staats M."/>
            <person name="Valdes J.H."/>
            <person name="Van Kan J.A.L."/>
        </authorList>
    </citation>
    <scope>NUCLEOTIDE SEQUENCE [LARGE SCALE GENOMIC DNA]</scope>
    <source>
        <strain evidence="2 3">MUCL3349</strain>
    </source>
</reference>